<dbReference type="InterPro" id="IPR036388">
    <property type="entry name" value="WH-like_DNA-bd_sf"/>
</dbReference>
<dbReference type="InterPro" id="IPR050707">
    <property type="entry name" value="HTH_MetabolicPath_Reg"/>
</dbReference>
<organism evidence="7 9">
    <name type="scientific">Kocuria flava</name>
    <dbReference type="NCBI Taxonomy" id="446860"/>
    <lineage>
        <taxon>Bacteria</taxon>
        <taxon>Bacillati</taxon>
        <taxon>Actinomycetota</taxon>
        <taxon>Actinomycetes</taxon>
        <taxon>Micrococcales</taxon>
        <taxon>Micrococcaceae</taxon>
        <taxon>Kocuria</taxon>
    </lineage>
</organism>
<proteinExistence type="predicted"/>
<feature type="compositionally biased region" description="Pro residues" evidence="4">
    <location>
        <begin position="1"/>
        <end position="10"/>
    </location>
</feature>
<dbReference type="Proteomes" id="UP000057181">
    <property type="component" value="Chromosome"/>
</dbReference>
<accession>A0A0U3HTA3</accession>
<evidence type="ECO:0000259" key="5">
    <source>
        <dbReference type="PROSITE" id="PS51077"/>
    </source>
</evidence>
<dbReference type="Proteomes" id="UP000321155">
    <property type="component" value="Unassembled WGS sequence"/>
</dbReference>
<evidence type="ECO:0000256" key="4">
    <source>
        <dbReference type="SAM" id="MobiDB-lite"/>
    </source>
</evidence>
<dbReference type="GO" id="GO:0003700">
    <property type="term" value="F:DNA-binding transcription factor activity"/>
    <property type="evidence" value="ECO:0007669"/>
    <property type="project" value="TreeGrafter"/>
</dbReference>
<reference evidence="7 9" key="1">
    <citation type="submission" date="2015-11" db="EMBL/GenBank/DDBJ databases">
        <title>Complete Genome Sequence of Kocuria flava strain HO-9041.</title>
        <authorList>
            <person name="Zhou M."/>
            <person name="Dai J."/>
        </authorList>
    </citation>
    <scope>NUCLEOTIDE SEQUENCE [LARGE SCALE GENOMIC DNA]</scope>
    <source>
        <strain evidence="7 9">HO-9041</strain>
    </source>
</reference>
<dbReference type="InterPro" id="IPR036390">
    <property type="entry name" value="WH_DNA-bd_sf"/>
</dbReference>
<dbReference type="RefSeq" id="WP_058857257.1">
    <property type="nucleotide sequence ID" value="NZ_BJZR01000063.1"/>
</dbReference>
<dbReference type="InterPro" id="IPR005471">
    <property type="entry name" value="Tscrpt_reg_IclR_N"/>
</dbReference>
<evidence type="ECO:0000313" key="8">
    <source>
        <dbReference type="EMBL" id="GEO92812.1"/>
    </source>
</evidence>
<evidence type="ECO:0000313" key="7">
    <source>
        <dbReference type="EMBL" id="ALU38543.1"/>
    </source>
</evidence>
<keyword evidence="3" id="KW-0804">Transcription</keyword>
<dbReference type="PANTHER" id="PTHR30136:SF24">
    <property type="entry name" value="HTH-TYPE TRANSCRIPTIONAL REPRESSOR ALLR"/>
    <property type="match status" value="1"/>
</dbReference>
<dbReference type="STRING" id="446860.AS188_00890"/>
<evidence type="ECO:0000256" key="2">
    <source>
        <dbReference type="ARBA" id="ARBA00023125"/>
    </source>
</evidence>
<dbReference type="Gene3D" id="3.30.450.40">
    <property type="match status" value="1"/>
</dbReference>
<dbReference type="GO" id="GO:0045892">
    <property type="term" value="P:negative regulation of DNA-templated transcription"/>
    <property type="evidence" value="ECO:0007669"/>
    <property type="project" value="TreeGrafter"/>
</dbReference>
<gene>
    <name evidence="7" type="ORF">AS188_00890</name>
    <name evidence="8" type="ORF">KFL01_21180</name>
</gene>
<dbReference type="SUPFAM" id="SSF55781">
    <property type="entry name" value="GAF domain-like"/>
    <property type="match status" value="1"/>
</dbReference>
<dbReference type="GO" id="GO:0003677">
    <property type="term" value="F:DNA binding"/>
    <property type="evidence" value="ECO:0007669"/>
    <property type="project" value="UniProtKB-KW"/>
</dbReference>
<keyword evidence="1" id="KW-0805">Transcription regulation</keyword>
<evidence type="ECO:0000256" key="1">
    <source>
        <dbReference type="ARBA" id="ARBA00023015"/>
    </source>
</evidence>
<dbReference type="OrthoDB" id="156285at2"/>
<dbReference type="PROSITE" id="PS51077">
    <property type="entry name" value="HTH_ICLR"/>
    <property type="match status" value="1"/>
</dbReference>
<feature type="domain" description="IclR-ED" evidence="6">
    <location>
        <begin position="91"/>
        <end position="259"/>
    </location>
</feature>
<dbReference type="EMBL" id="CP013254">
    <property type="protein sequence ID" value="ALU38543.1"/>
    <property type="molecule type" value="Genomic_DNA"/>
</dbReference>
<dbReference type="InterPro" id="IPR014757">
    <property type="entry name" value="Tscrpt_reg_IclR_C"/>
</dbReference>
<name>A0A0U3HTA3_9MICC</name>
<keyword evidence="2" id="KW-0238">DNA-binding</keyword>
<keyword evidence="10" id="KW-1185">Reference proteome</keyword>
<reference evidence="8 10" key="2">
    <citation type="submission" date="2019-07" db="EMBL/GenBank/DDBJ databases">
        <title>Whole genome shotgun sequence of Kocuria flava NBRC 107626.</title>
        <authorList>
            <person name="Hosoyama A."/>
            <person name="Uohara A."/>
            <person name="Ohji S."/>
            <person name="Ichikawa N."/>
        </authorList>
    </citation>
    <scope>NUCLEOTIDE SEQUENCE [LARGE SCALE GENOMIC DNA]</scope>
    <source>
        <strain evidence="8 10">NBRC 107626</strain>
    </source>
</reference>
<dbReference type="SUPFAM" id="SSF46785">
    <property type="entry name" value="Winged helix' DNA-binding domain"/>
    <property type="match status" value="1"/>
</dbReference>
<dbReference type="Pfam" id="PF09339">
    <property type="entry name" value="HTH_IclR"/>
    <property type="match status" value="1"/>
</dbReference>
<protein>
    <submittedName>
        <fullName evidence="7 8">Transcriptional regulator</fullName>
    </submittedName>
</protein>
<feature type="domain" description="HTH iclR-type" evidence="5">
    <location>
        <begin position="34"/>
        <end position="94"/>
    </location>
</feature>
<evidence type="ECO:0000259" key="6">
    <source>
        <dbReference type="PROSITE" id="PS51078"/>
    </source>
</evidence>
<sequence length="266" mass="27770">MTAPAEPPVRAPANSTPAAPPSGRAQDRSPAPPSQTLSRGLRMLELVVSAEEPPTIADVAGRLGVHRSIAYRILRTLESHGLLTRDSTGRLIGAPGLAVLARGVQQDLQSAALPELTTLANELGMSAFVAVWGQEECITLVTVEPSRGQAVTQRPGTRHPLDRGAPGLAVQAGMDPEELAELTGGVRPRAEVEQTRERGFAVSSNEVLDGVSAVAVPLRVPGHLPAALAVVYATRSLDVEALGRRLAHSAGLVAARLGRRPGPPDQ</sequence>
<feature type="region of interest" description="Disordered" evidence="4">
    <location>
        <begin position="1"/>
        <end position="36"/>
    </location>
</feature>
<evidence type="ECO:0000313" key="9">
    <source>
        <dbReference type="Proteomes" id="UP000057181"/>
    </source>
</evidence>
<dbReference type="PROSITE" id="PS51078">
    <property type="entry name" value="ICLR_ED"/>
    <property type="match status" value="1"/>
</dbReference>
<dbReference type="AlphaFoldDB" id="A0A0U3HTA3"/>
<dbReference type="PANTHER" id="PTHR30136">
    <property type="entry name" value="HELIX-TURN-HELIX TRANSCRIPTIONAL REGULATOR, ICLR FAMILY"/>
    <property type="match status" value="1"/>
</dbReference>
<dbReference type="KEGG" id="kfv:AS188_00890"/>
<evidence type="ECO:0000256" key="3">
    <source>
        <dbReference type="ARBA" id="ARBA00023163"/>
    </source>
</evidence>
<dbReference type="Pfam" id="PF01614">
    <property type="entry name" value="IclR_C"/>
    <property type="match status" value="1"/>
</dbReference>
<evidence type="ECO:0000313" key="10">
    <source>
        <dbReference type="Proteomes" id="UP000321155"/>
    </source>
</evidence>
<dbReference type="SMART" id="SM00346">
    <property type="entry name" value="HTH_ICLR"/>
    <property type="match status" value="1"/>
</dbReference>
<dbReference type="Gene3D" id="1.10.10.10">
    <property type="entry name" value="Winged helix-like DNA-binding domain superfamily/Winged helix DNA-binding domain"/>
    <property type="match status" value="1"/>
</dbReference>
<dbReference type="EMBL" id="BJZR01000063">
    <property type="protein sequence ID" value="GEO92812.1"/>
    <property type="molecule type" value="Genomic_DNA"/>
</dbReference>
<dbReference type="InterPro" id="IPR029016">
    <property type="entry name" value="GAF-like_dom_sf"/>
</dbReference>